<evidence type="ECO:0000313" key="8">
    <source>
        <dbReference type="Proteomes" id="UP001589814"/>
    </source>
</evidence>
<reference evidence="7 8" key="1">
    <citation type="submission" date="2024-09" db="EMBL/GenBank/DDBJ databases">
        <authorList>
            <person name="Sun Q."/>
            <person name="Mori K."/>
        </authorList>
    </citation>
    <scope>NUCLEOTIDE SEQUENCE [LARGE SCALE GENOMIC DNA]</scope>
    <source>
        <strain evidence="7 8">CCM 7415</strain>
    </source>
</reference>
<feature type="signal peptide" evidence="5">
    <location>
        <begin position="1"/>
        <end position="27"/>
    </location>
</feature>
<dbReference type="PANTHER" id="PTHR35936">
    <property type="entry name" value="MEMBRANE-BOUND LYTIC MUREIN TRANSGLYCOSYLASE F"/>
    <property type="match status" value="1"/>
</dbReference>
<dbReference type="Pfam" id="PF00497">
    <property type="entry name" value="SBP_bac_3"/>
    <property type="match status" value="1"/>
</dbReference>
<dbReference type="PANTHER" id="PTHR35936:SF17">
    <property type="entry name" value="ARGININE-BINDING EXTRACELLULAR PROTEIN ARTP"/>
    <property type="match status" value="1"/>
</dbReference>
<protein>
    <submittedName>
        <fullName evidence="7">ABC transporter substrate-binding protein</fullName>
    </submittedName>
</protein>
<comment type="similarity">
    <text evidence="2 4">Belongs to the bacterial solute-binding protein 3 family.</text>
</comment>
<evidence type="ECO:0000256" key="5">
    <source>
        <dbReference type="SAM" id="SignalP"/>
    </source>
</evidence>
<feature type="domain" description="Solute-binding protein family 3/N-terminal" evidence="6">
    <location>
        <begin position="41"/>
        <end position="269"/>
    </location>
</feature>
<dbReference type="Proteomes" id="UP001589814">
    <property type="component" value="Unassembled WGS sequence"/>
</dbReference>
<dbReference type="PROSITE" id="PS01039">
    <property type="entry name" value="SBP_BACTERIAL_3"/>
    <property type="match status" value="1"/>
</dbReference>
<dbReference type="RefSeq" id="WP_019952912.1">
    <property type="nucleotide sequence ID" value="NZ_JBHLVX010000021.1"/>
</dbReference>
<sequence>MTPSILRTLALAAALPLSAGFAAAACAADVTPPDSLVNDGQLTYGVAATFAPFEYQQDGKLVGFDIELGQLIADRMGLEVNPFNVDFKGLIPALQGKRIDIINSAMYINDERAERVDFVPYLWVGNEVIVRKGNPADVAGRGEICDHTVAVTLGGISETQARGDAERCESSGEGEVNVMTFPSAQVAAMAVRRGRADAFYDSTPGAAHLLKTLPNVYEIVGDTFEANTQLGIAVRKGDDAMKTAIQEALVQIAASGDYEALLEKYKLPHSAALLLKDD</sequence>
<evidence type="ECO:0000256" key="1">
    <source>
        <dbReference type="ARBA" id="ARBA00004196"/>
    </source>
</evidence>
<evidence type="ECO:0000259" key="6">
    <source>
        <dbReference type="SMART" id="SM00062"/>
    </source>
</evidence>
<keyword evidence="8" id="KW-1185">Reference proteome</keyword>
<proteinExistence type="inferred from homology"/>
<keyword evidence="3 5" id="KW-0732">Signal</keyword>
<gene>
    <name evidence="7" type="ORF">ACFFHW_05980</name>
</gene>
<accession>A0ABV6G2M5</accession>
<dbReference type="InterPro" id="IPR018313">
    <property type="entry name" value="SBP_3_CS"/>
</dbReference>
<dbReference type="PROSITE" id="PS51257">
    <property type="entry name" value="PROKAR_LIPOPROTEIN"/>
    <property type="match status" value="1"/>
</dbReference>
<evidence type="ECO:0000256" key="2">
    <source>
        <dbReference type="ARBA" id="ARBA00010333"/>
    </source>
</evidence>
<feature type="chain" id="PRO_5046830385" evidence="5">
    <location>
        <begin position="28"/>
        <end position="278"/>
    </location>
</feature>
<dbReference type="SMART" id="SM00062">
    <property type="entry name" value="PBPb"/>
    <property type="match status" value="1"/>
</dbReference>
<dbReference type="InterPro" id="IPR001638">
    <property type="entry name" value="Solute-binding_3/MltF_N"/>
</dbReference>
<dbReference type="CDD" id="cd01004">
    <property type="entry name" value="PBP2_MidA_like"/>
    <property type="match status" value="1"/>
</dbReference>
<evidence type="ECO:0000256" key="4">
    <source>
        <dbReference type="RuleBase" id="RU003744"/>
    </source>
</evidence>
<comment type="caution">
    <text evidence="7">The sequence shown here is derived from an EMBL/GenBank/DDBJ whole genome shotgun (WGS) entry which is preliminary data.</text>
</comment>
<dbReference type="Gene3D" id="3.40.190.10">
    <property type="entry name" value="Periplasmic binding protein-like II"/>
    <property type="match status" value="2"/>
</dbReference>
<dbReference type="SUPFAM" id="SSF53850">
    <property type="entry name" value="Periplasmic binding protein-like II"/>
    <property type="match status" value="1"/>
</dbReference>
<organism evidence="7 8">
    <name type="scientific">Kushneria aurantia</name>
    <dbReference type="NCBI Taxonomy" id="504092"/>
    <lineage>
        <taxon>Bacteria</taxon>
        <taxon>Pseudomonadati</taxon>
        <taxon>Pseudomonadota</taxon>
        <taxon>Gammaproteobacteria</taxon>
        <taxon>Oceanospirillales</taxon>
        <taxon>Halomonadaceae</taxon>
        <taxon>Kushneria</taxon>
    </lineage>
</organism>
<name>A0ABV6G2M5_9GAMM</name>
<evidence type="ECO:0000256" key="3">
    <source>
        <dbReference type="ARBA" id="ARBA00022729"/>
    </source>
</evidence>
<comment type="subcellular location">
    <subcellularLocation>
        <location evidence="1">Cell envelope</location>
    </subcellularLocation>
</comment>
<dbReference type="EMBL" id="JBHLVX010000021">
    <property type="protein sequence ID" value="MFC0267549.1"/>
    <property type="molecule type" value="Genomic_DNA"/>
</dbReference>
<evidence type="ECO:0000313" key="7">
    <source>
        <dbReference type="EMBL" id="MFC0267549.1"/>
    </source>
</evidence>